<accession>A0A6I2H067</accession>
<dbReference type="InterPro" id="IPR011006">
    <property type="entry name" value="CheY-like_superfamily"/>
</dbReference>
<organism evidence="4 5">
    <name type="scientific">Fundicoccus ignavus</name>
    <dbReference type="NCBI Taxonomy" id="2664442"/>
    <lineage>
        <taxon>Bacteria</taxon>
        <taxon>Bacillati</taxon>
        <taxon>Bacillota</taxon>
        <taxon>Bacilli</taxon>
        <taxon>Lactobacillales</taxon>
        <taxon>Aerococcaceae</taxon>
        <taxon>Fundicoccus</taxon>
    </lineage>
</organism>
<evidence type="ECO:0000259" key="2">
    <source>
        <dbReference type="PROSITE" id="PS50110"/>
    </source>
</evidence>
<dbReference type="SMART" id="SM00850">
    <property type="entry name" value="LytTR"/>
    <property type="match status" value="1"/>
</dbReference>
<dbReference type="Gene3D" id="3.40.50.2300">
    <property type="match status" value="1"/>
</dbReference>
<feature type="domain" description="Response regulatory" evidence="2">
    <location>
        <begin position="6"/>
        <end position="125"/>
    </location>
</feature>
<protein>
    <submittedName>
        <fullName evidence="4">Response regulator</fullName>
    </submittedName>
</protein>
<dbReference type="RefSeq" id="WP_153863827.1">
    <property type="nucleotide sequence ID" value="NZ_WJQS01000008.1"/>
</dbReference>
<dbReference type="SUPFAM" id="SSF52172">
    <property type="entry name" value="CheY-like"/>
    <property type="match status" value="1"/>
</dbReference>
<evidence type="ECO:0000256" key="1">
    <source>
        <dbReference type="PROSITE-ProRule" id="PRU00169"/>
    </source>
</evidence>
<dbReference type="Gene3D" id="2.40.50.1020">
    <property type="entry name" value="LytTr DNA-binding domain"/>
    <property type="match status" value="1"/>
</dbReference>
<dbReference type="PANTHER" id="PTHR37299:SF1">
    <property type="entry name" value="STAGE 0 SPORULATION PROTEIN A HOMOLOG"/>
    <property type="match status" value="1"/>
</dbReference>
<dbReference type="EMBL" id="WJQS01000008">
    <property type="protein sequence ID" value="MRI86013.1"/>
    <property type="molecule type" value="Genomic_DNA"/>
</dbReference>
<dbReference type="AlphaFoldDB" id="A0A6I2H067"/>
<dbReference type="Proteomes" id="UP000430975">
    <property type="component" value="Unassembled WGS sequence"/>
</dbReference>
<dbReference type="Pfam" id="PF04397">
    <property type="entry name" value="LytTR"/>
    <property type="match status" value="1"/>
</dbReference>
<feature type="domain" description="HTH LytTR-type" evidence="3">
    <location>
        <begin position="135"/>
        <end position="233"/>
    </location>
</feature>
<evidence type="ECO:0000313" key="4">
    <source>
        <dbReference type="EMBL" id="MRI86013.1"/>
    </source>
</evidence>
<comment type="caution">
    <text evidence="4">The sequence shown here is derived from an EMBL/GenBank/DDBJ whole genome shotgun (WGS) entry which is preliminary data.</text>
</comment>
<gene>
    <name evidence="4" type="ORF">GIY09_09075</name>
</gene>
<reference evidence="4 5" key="1">
    <citation type="submission" date="2019-11" db="EMBL/GenBank/DDBJ databases">
        <title>Characterisation of Fundicoccus ignavus gen. nov. sp. nov., a novel genus of the family Aerococcaceae isolated from bulk tank milk.</title>
        <authorList>
            <person name="Siebert A."/>
            <person name="Huptas C."/>
            <person name="Wenning M."/>
            <person name="Scherer S."/>
            <person name="Doll E.V."/>
        </authorList>
    </citation>
    <scope>NUCLEOTIDE SEQUENCE [LARGE SCALE GENOMIC DNA]</scope>
    <source>
        <strain evidence="4 5">WS4759</strain>
    </source>
</reference>
<dbReference type="InterPro" id="IPR001789">
    <property type="entry name" value="Sig_transdc_resp-reg_receiver"/>
</dbReference>
<evidence type="ECO:0000259" key="3">
    <source>
        <dbReference type="PROSITE" id="PS50930"/>
    </source>
</evidence>
<dbReference type="GO" id="GO:0003677">
    <property type="term" value="F:DNA binding"/>
    <property type="evidence" value="ECO:0007669"/>
    <property type="project" value="InterPro"/>
</dbReference>
<dbReference type="InterPro" id="IPR046947">
    <property type="entry name" value="LytR-like"/>
</dbReference>
<dbReference type="PROSITE" id="PS50110">
    <property type="entry name" value="RESPONSE_REGULATORY"/>
    <property type="match status" value="1"/>
</dbReference>
<keyword evidence="1" id="KW-0597">Phosphoprotein</keyword>
<dbReference type="Pfam" id="PF00072">
    <property type="entry name" value="Response_reg"/>
    <property type="match status" value="1"/>
</dbReference>
<sequence>MAKVIRIVLVDDEALQITYMQQLLKQAAERLDLIIQIDSYQSGEAFLFALEDHLDWDLAFLDIEMAQINGMEVAKRIRQLSPDLALVFATAYAEYAVEGYAVQALDYLLKPISLEKIEHVLQRFITLRPETPHYLIVDVEGQPIRLAFEEILYLEANKREVLVNTEEATYTVRQTLADFVALLDQRFVQTHRSYYVNLDAVTHLLKQDVQIKTGALIPLSRRQAKEVQQAFIHYYRKSVFYEH</sequence>
<dbReference type="PANTHER" id="PTHR37299">
    <property type="entry name" value="TRANSCRIPTIONAL REGULATOR-RELATED"/>
    <property type="match status" value="1"/>
</dbReference>
<dbReference type="InterPro" id="IPR007492">
    <property type="entry name" value="LytTR_DNA-bd_dom"/>
</dbReference>
<dbReference type="SMART" id="SM00448">
    <property type="entry name" value="REC"/>
    <property type="match status" value="1"/>
</dbReference>
<name>A0A6I2H067_9LACT</name>
<proteinExistence type="predicted"/>
<dbReference type="PROSITE" id="PS50930">
    <property type="entry name" value="HTH_LYTTR"/>
    <property type="match status" value="1"/>
</dbReference>
<evidence type="ECO:0000313" key="5">
    <source>
        <dbReference type="Proteomes" id="UP000430975"/>
    </source>
</evidence>
<feature type="modified residue" description="4-aspartylphosphate" evidence="1">
    <location>
        <position position="62"/>
    </location>
</feature>
<dbReference type="GO" id="GO:0000156">
    <property type="term" value="F:phosphorelay response regulator activity"/>
    <property type="evidence" value="ECO:0007669"/>
    <property type="project" value="InterPro"/>
</dbReference>
<keyword evidence="5" id="KW-1185">Reference proteome</keyword>